<protein>
    <recommendedName>
        <fullName evidence="2">Ecp2 effector protein-like domain-containing protein</fullName>
    </recommendedName>
</protein>
<accession>A0A9P4XV27</accession>
<name>A0A9P4XV27_CRYP1</name>
<evidence type="ECO:0000256" key="1">
    <source>
        <dbReference type="SAM" id="SignalP"/>
    </source>
</evidence>
<dbReference type="GeneID" id="63842895"/>
<dbReference type="AlphaFoldDB" id="A0A9P4XV27"/>
<dbReference type="Proteomes" id="UP000803844">
    <property type="component" value="Unassembled WGS sequence"/>
</dbReference>
<dbReference type="InterPro" id="IPR029226">
    <property type="entry name" value="Ecp2-like"/>
</dbReference>
<gene>
    <name evidence="3" type="ORF">M406DRAFT_74743</name>
</gene>
<evidence type="ECO:0000259" key="2">
    <source>
        <dbReference type="Pfam" id="PF14856"/>
    </source>
</evidence>
<keyword evidence="1" id="KW-0732">Signal</keyword>
<dbReference type="OrthoDB" id="5240446at2759"/>
<feature type="domain" description="Ecp2 effector protein-like" evidence="2">
    <location>
        <begin position="63"/>
        <end position="157"/>
    </location>
</feature>
<organism evidence="3 4">
    <name type="scientific">Cryphonectria parasitica (strain ATCC 38755 / EP155)</name>
    <dbReference type="NCBI Taxonomy" id="660469"/>
    <lineage>
        <taxon>Eukaryota</taxon>
        <taxon>Fungi</taxon>
        <taxon>Dikarya</taxon>
        <taxon>Ascomycota</taxon>
        <taxon>Pezizomycotina</taxon>
        <taxon>Sordariomycetes</taxon>
        <taxon>Sordariomycetidae</taxon>
        <taxon>Diaporthales</taxon>
        <taxon>Cryphonectriaceae</taxon>
        <taxon>Cryphonectria-Endothia species complex</taxon>
        <taxon>Cryphonectria</taxon>
    </lineage>
</organism>
<sequence length="217" mass="23159">MDIFISLLLLLLLYFNLISSCTATQVRHVNQSEFLPKRTYSEHFKLIDSVRNCTDAVWSLEALNTTASVSVGDCHKVLQNVRHNHGYYEVWGFDNDDFAPITGFQSCVFAVAQTGPDGSAGPQGYAVVGNDDVVSVVVEAIGTSKDNITGAAGSFTCGTNQVVLSVIVYNGLNGYDGTPSAPSINLWGDIHYTTRETATAPTVTSVPTEIPTSTAGG</sequence>
<evidence type="ECO:0000313" key="3">
    <source>
        <dbReference type="EMBL" id="KAF3761814.1"/>
    </source>
</evidence>
<dbReference type="RefSeq" id="XP_040772793.1">
    <property type="nucleotide sequence ID" value="XM_040925766.1"/>
</dbReference>
<evidence type="ECO:0000313" key="4">
    <source>
        <dbReference type="Proteomes" id="UP000803844"/>
    </source>
</evidence>
<proteinExistence type="predicted"/>
<feature type="signal peptide" evidence="1">
    <location>
        <begin position="1"/>
        <end position="23"/>
    </location>
</feature>
<keyword evidence="4" id="KW-1185">Reference proteome</keyword>
<reference evidence="3" key="1">
    <citation type="journal article" date="2020" name="Phytopathology">
        <title>Genome sequence of the chestnut blight fungus Cryphonectria parasitica EP155: A fundamental resource for an archetypical invasive plant pathogen.</title>
        <authorList>
            <person name="Crouch J.A."/>
            <person name="Dawe A."/>
            <person name="Aerts A."/>
            <person name="Barry K."/>
            <person name="Churchill A.C.L."/>
            <person name="Grimwood J."/>
            <person name="Hillman B."/>
            <person name="Milgroom M.G."/>
            <person name="Pangilinan J."/>
            <person name="Smith M."/>
            <person name="Salamov A."/>
            <person name="Schmutz J."/>
            <person name="Yadav J."/>
            <person name="Grigoriev I.V."/>
            <person name="Nuss D."/>
        </authorList>
    </citation>
    <scope>NUCLEOTIDE SEQUENCE</scope>
    <source>
        <strain evidence="3">EP155</strain>
    </source>
</reference>
<comment type="caution">
    <text evidence="3">The sequence shown here is derived from an EMBL/GenBank/DDBJ whole genome shotgun (WGS) entry which is preliminary data.</text>
</comment>
<feature type="chain" id="PRO_5040194298" description="Ecp2 effector protein-like domain-containing protein" evidence="1">
    <location>
        <begin position="24"/>
        <end position="217"/>
    </location>
</feature>
<dbReference type="EMBL" id="MU032351">
    <property type="protein sequence ID" value="KAF3761814.1"/>
    <property type="molecule type" value="Genomic_DNA"/>
</dbReference>
<dbReference type="Pfam" id="PF14856">
    <property type="entry name" value="Hce2"/>
    <property type="match status" value="1"/>
</dbReference>